<evidence type="ECO:0000313" key="3">
    <source>
        <dbReference type="Proteomes" id="UP000291107"/>
    </source>
</evidence>
<accession>A0A4V1WH85</accession>
<comment type="caution">
    <text evidence="2">The sequence shown here is derived from an EMBL/GenBank/DDBJ whole genome shotgun (WGS) entry which is preliminary data.</text>
</comment>
<dbReference type="AlphaFoldDB" id="A0A4V1WH85"/>
<gene>
    <name evidence="2" type="ORF">EVS84_19715</name>
</gene>
<feature type="region of interest" description="Disordered" evidence="1">
    <location>
        <begin position="1"/>
        <end position="29"/>
    </location>
</feature>
<sequence length="272" mass="30736">MEQSNQLTAEPFTLDGISSSDPDGHVPPDILINGTKGRIPRWANFPQKPLPGEDEDYTELYVYWEQSSKTTEIFNDRYTYINDKPEFEFDLTAEHMIEDGVAEIYYVLLGRNGNPDESPKRKLTIVHALTPTLRPPAFPDADLYGYINCDTDPWVGEKIRVQIVPEAVNIFQDEDVCVLVWQGFATLNGSLPVLTPQHTFREIIDGDKPVKGFVIDIPFDPFIRPMFDKHSAIARYTILRRGVPIYASHPGLVKIDRIEPGYTEPCGGGPLK</sequence>
<dbReference type="EMBL" id="SEUB01000007">
    <property type="protein sequence ID" value="RYM39768.1"/>
    <property type="molecule type" value="Genomic_DNA"/>
</dbReference>
<name>A0A4V1WH85_9PSED</name>
<dbReference type="Proteomes" id="UP000291107">
    <property type="component" value="Unassembled WGS sequence"/>
</dbReference>
<reference evidence="2 3" key="1">
    <citation type="submission" date="2019-02" db="EMBL/GenBank/DDBJ databases">
        <title>Genome of Pseudomonas korensis isolated from heavy metal contaminated environment.</title>
        <authorList>
            <person name="Ayangbenro A.S."/>
            <person name="Babalola O."/>
        </authorList>
    </citation>
    <scope>NUCLEOTIDE SEQUENCE [LARGE SCALE GENOMIC DNA]</scope>
    <source>
        <strain evidence="2 3">AB36</strain>
    </source>
</reference>
<protein>
    <submittedName>
        <fullName evidence="2">Uncharacterized protein</fullName>
    </submittedName>
</protein>
<organism evidence="2 3">
    <name type="scientific">Pseudomonas koreensis</name>
    <dbReference type="NCBI Taxonomy" id="198620"/>
    <lineage>
        <taxon>Bacteria</taxon>
        <taxon>Pseudomonadati</taxon>
        <taxon>Pseudomonadota</taxon>
        <taxon>Gammaproteobacteria</taxon>
        <taxon>Pseudomonadales</taxon>
        <taxon>Pseudomonadaceae</taxon>
        <taxon>Pseudomonas</taxon>
    </lineage>
</organism>
<dbReference type="RefSeq" id="WP_129999425.1">
    <property type="nucleotide sequence ID" value="NZ_SEUB01000007.1"/>
</dbReference>
<proteinExistence type="predicted"/>
<evidence type="ECO:0000256" key="1">
    <source>
        <dbReference type="SAM" id="MobiDB-lite"/>
    </source>
</evidence>
<evidence type="ECO:0000313" key="2">
    <source>
        <dbReference type="EMBL" id="RYM39768.1"/>
    </source>
</evidence>